<accession>A0A6A5YHV8</accession>
<dbReference type="AlphaFoldDB" id="A0A6A5YHV8"/>
<evidence type="ECO:0000259" key="1">
    <source>
        <dbReference type="PROSITE" id="PS50142"/>
    </source>
</evidence>
<dbReference type="EMBL" id="ML977359">
    <property type="protein sequence ID" value="KAF2106829.1"/>
    <property type="molecule type" value="Genomic_DNA"/>
</dbReference>
<dbReference type="Proteomes" id="UP000799770">
    <property type="component" value="Unassembled WGS sequence"/>
</dbReference>
<feature type="domain" description="RNase III" evidence="1">
    <location>
        <begin position="107"/>
        <end position="161"/>
    </location>
</feature>
<dbReference type="GO" id="GO:0006396">
    <property type="term" value="P:RNA processing"/>
    <property type="evidence" value="ECO:0007669"/>
    <property type="project" value="InterPro"/>
</dbReference>
<evidence type="ECO:0000313" key="2">
    <source>
        <dbReference type="EMBL" id="KAF2106829.1"/>
    </source>
</evidence>
<sequence>MTSNTDDAPLCLPSTEIKMITDDEADIKLAEAERILNYTFTNKAHGIEALLIAPGVPFNTLVRLESGDSVYRIETNAALAKIGDKALDLILLRLFEPTCMCKGFFDNNIRQKLATNHNLHCIGTKLGLNECLSKHPPDAIYGKAVADAVEALIGAIVLETGIDDAERAVFTMGIVADDMIAEGKLCDIDTPSPTLSRNAKYFKNMINSQKSDLIRLIGEFRVRRATTG</sequence>
<reference evidence="2" key="1">
    <citation type="journal article" date="2020" name="Stud. Mycol.">
        <title>101 Dothideomycetes genomes: a test case for predicting lifestyles and emergence of pathogens.</title>
        <authorList>
            <person name="Haridas S."/>
            <person name="Albert R."/>
            <person name="Binder M."/>
            <person name="Bloem J."/>
            <person name="Labutti K."/>
            <person name="Salamov A."/>
            <person name="Andreopoulos B."/>
            <person name="Baker S."/>
            <person name="Barry K."/>
            <person name="Bills G."/>
            <person name="Bluhm B."/>
            <person name="Cannon C."/>
            <person name="Castanera R."/>
            <person name="Culley D."/>
            <person name="Daum C."/>
            <person name="Ezra D."/>
            <person name="Gonzalez J."/>
            <person name="Henrissat B."/>
            <person name="Kuo A."/>
            <person name="Liang C."/>
            <person name="Lipzen A."/>
            <person name="Lutzoni F."/>
            <person name="Magnuson J."/>
            <person name="Mondo S."/>
            <person name="Nolan M."/>
            <person name="Ohm R."/>
            <person name="Pangilinan J."/>
            <person name="Park H.-J."/>
            <person name="Ramirez L."/>
            <person name="Alfaro M."/>
            <person name="Sun H."/>
            <person name="Tritt A."/>
            <person name="Yoshinaga Y."/>
            <person name="Zwiers L.-H."/>
            <person name="Turgeon B."/>
            <person name="Goodwin S."/>
            <person name="Spatafora J."/>
            <person name="Crous P."/>
            <person name="Grigoriev I."/>
        </authorList>
    </citation>
    <scope>NUCLEOTIDE SEQUENCE</scope>
    <source>
        <strain evidence="2">CBS 627.86</strain>
    </source>
</reference>
<protein>
    <recommendedName>
        <fullName evidence="1">RNase III domain-containing protein</fullName>
    </recommendedName>
</protein>
<proteinExistence type="predicted"/>
<dbReference type="GO" id="GO:0004525">
    <property type="term" value="F:ribonuclease III activity"/>
    <property type="evidence" value="ECO:0007669"/>
    <property type="project" value="InterPro"/>
</dbReference>
<organism evidence="2 3">
    <name type="scientific">Lophiotrema nucula</name>
    <dbReference type="NCBI Taxonomy" id="690887"/>
    <lineage>
        <taxon>Eukaryota</taxon>
        <taxon>Fungi</taxon>
        <taxon>Dikarya</taxon>
        <taxon>Ascomycota</taxon>
        <taxon>Pezizomycotina</taxon>
        <taxon>Dothideomycetes</taxon>
        <taxon>Pleosporomycetidae</taxon>
        <taxon>Pleosporales</taxon>
        <taxon>Lophiotremataceae</taxon>
        <taxon>Lophiotrema</taxon>
    </lineage>
</organism>
<name>A0A6A5YHV8_9PLEO</name>
<dbReference type="CDD" id="cd00593">
    <property type="entry name" value="RIBOc"/>
    <property type="match status" value="1"/>
</dbReference>
<dbReference type="SUPFAM" id="SSF69065">
    <property type="entry name" value="RNase III domain-like"/>
    <property type="match status" value="1"/>
</dbReference>
<dbReference type="InterPro" id="IPR036389">
    <property type="entry name" value="RNase_III_sf"/>
</dbReference>
<dbReference type="OrthoDB" id="67027at2759"/>
<dbReference type="InterPro" id="IPR000999">
    <property type="entry name" value="RNase_III_dom"/>
</dbReference>
<dbReference type="PROSITE" id="PS50142">
    <property type="entry name" value="RNASE_3_2"/>
    <property type="match status" value="1"/>
</dbReference>
<evidence type="ECO:0000313" key="3">
    <source>
        <dbReference type="Proteomes" id="UP000799770"/>
    </source>
</evidence>
<dbReference type="Gene3D" id="1.10.1520.10">
    <property type="entry name" value="Ribonuclease III domain"/>
    <property type="match status" value="1"/>
</dbReference>
<keyword evidence="3" id="KW-1185">Reference proteome</keyword>
<gene>
    <name evidence="2" type="ORF">BDV96DRAFT_590536</name>
</gene>